<dbReference type="AlphaFoldDB" id="A0A8B0SNF2"/>
<protein>
    <submittedName>
        <fullName evidence="3">Nuclear transport factor 2 family protein</fullName>
    </submittedName>
</protein>
<organism evidence="3">
    <name type="scientific">Thiothrix fructosivorans</name>
    <dbReference type="NCBI Taxonomy" id="111770"/>
    <lineage>
        <taxon>Bacteria</taxon>
        <taxon>Pseudomonadati</taxon>
        <taxon>Pseudomonadota</taxon>
        <taxon>Gammaproteobacteria</taxon>
        <taxon>Thiotrichales</taxon>
        <taxon>Thiotrichaceae</taxon>
        <taxon>Thiothrix</taxon>
    </lineage>
</organism>
<evidence type="ECO:0000313" key="3">
    <source>
        <dbReference type="EMBL" id="QTX11568.1"/>
    </source>
</evidence>
<proteinExistence type="predicted"/>
<dbReference type="SUPFAM" id="SSF54427">
    <property type="entry name" value="NTF2-like"/>
    <property type="match status" value="1"/>
</dbReference>
<dbReference type="EMBL" id="CP072748">
    <property type="protein sequence ID" value="QTX11568.1"/>
    <property type="molecule type" value="Genomic_DNA"/>
</dbReference>
<evidence type="ECO:0000313" key="2">
    <source>
        <dbReference type="EMBL" id="MBO0612983.1"/>
    </source>
</evidence>
<dbReference type="InterPro" id="IPR032710">
    <property type="entry name" value="NTF2-like_dom_sf"/>
</dbReference>
<feature type="domain" description="SnoaL-like" evidence="1">
    <location>
        <begin position="10"/>
        <end position="95"/>
    </location>
</feature>
<dbReference type="InterPro" id="IPR037401">
    <property type="entry name" value="SnoaL-like"/>
</dbReference>
<dbReference type="Pfam" id="PF12680">
    <property type="entry name" value="SnoaL_2"/>
    <property type="match status" value="1"/>
</dbReference>
<evidence type="ECO:0000259" key="1">
    <source>
        <dbReference type="Pfam" id="PF12680"/>
    </source>
</evidence>
<dbReference type="RefSeq" id="WP_207250721.1">
    <property type="nucleotide sequence ID" value="NZ_JAFMPM010000006.1"/>
</dbReference>
<gene>
    <name evidence="3" type="ORF">J1836_004235</name>
    <name evidence="2" type="ORF">J1836_08590</name>
</gene>
<dbReference type="Gene3D" id="3.10.450.50">
    <property type="match status" value="1"/>
</dbReference>
<evidence type="ECO:0000313" key="4">
    <source>
        <dbReference type="Proteomes" id="UP000664466"/>
    </source>
</evidence>
<accession>A0A8B0SNF2</accession>
<keyword evidence="4" id="KW-1185">Reference proteome</keyword>
<dbReference type="EMBL" id="JAFMPM010000006">
    <property type="protein sequence ID" value="MBO0612983.1"/>
    <property type="molecule type" value="Genomic_DNA"/>
</dbReference>
<sequence>MNTELPPPIDRFFQTHNTGHTEDFNALFTADAVVSDEAHEYRGAAIKEWIDNAVEQYKPHAEVIALAPAGDKTIVTAQISGTFPGSPIQLRYQFTVEGDKIGALSIGV</sequence>
<reference evidence="2 4" key="1">
    <citation type="submission" date="2021-03" db="EMBL/GenBank/DDBJ databases">
        <title>Draft genome and methylome analysis of Thiotrix fructosivoruns ATCC 49748.</title>
        <authorList>
            <person name="Fomenkov A."/>
            <person name="Grabovich M.Y."/>
            <person name="Roberts R.J."/>
        </authorList>
    </citation>
    <scope>NUCLEOTIDE SEQUENCE [LARGE SCALE GENOMIC DNA]</scope>
    <source>
        <strain evidence="2 4">ATCC 49748</strain>
    </source>
</reference>
<dbReference type="Proteomes" id="UP000664466">
    <property type="component" value="Unassembled WGS sequence"/>
</dbReference>
<name>A0A8B0SNF2_9GAMM</name>
<reference evidence="3" key="2">
    <citation type="submission" date="2021-04" db="EMBL/GenBank/DDBJ databases">
        <title>Complete Genome and methylome analysis of Thiothrix fructosivorans ATCC 49748.</title>
        <authorList>
            <person name="Fomenkov A."/>
            <person name="Sun L."/>
            <person name="Vincze T."/>
            <person name="Grabovich M.Y."/>
            <person name="Roberts R.J."/>
        </authorList>
    </citation>
    <scope>NUCLEOTIDE SEQUENCE</scope>
    <source>
        <strain evidence="3">ATCC 49748</strain>
    </source>
</reference>